<organism evidence="1 2">
    <name type="scientific">Thalassiosira oceanica</name>
    <name type="common">Marine diatom</name>
    <dbReference type="NCBI Taxonomy" id="159749"/>
    <lineage>
        <taxon>Eukaryota</taxon>
        <taxon>Sar</taxon>
        <taxon>Stramenopiles</taxon>
        <taxon>Ochrophyta</taxon>
        <taxon>Bacillariophyta</taxon>
        <taxon>Coscinodiscophyceae</taxon>
        <taxon>Thalassiosirophycidae</taxon>
        <taxon>Thalassiosirales</taxon>
        <taxon>Thalassiosiraceae</taxon>
        <taxon>Thalassiosira</taxon>
    </lineage>
</organism>
<sequence>MKTAAALLFAAGAQAFAPTAPSRSSTALNLKVGE</sequence>
<dbReference type="EMBL" id="AGNL01049624">
    <property type="protein sequence ID" value="EJK44490.1"/>
    <property type="molecule type" value="Genomic_DNA"/>
</dbReference>
<protein>
    <submittedName>
        <fullName evidence="1">Uncharacterized protein</fullName>
    </submittedName>
</protein>
<proteinExistence type="predicted"/>
<reference evidence="1 2" key="1">
    <citation type="journal article" date="2012" name="Genome Biol.">
        <title>Genome and low-iron response of an oceanic diatom adapted to chronic iron limitation.</title>
        <authorList>
            <person name="Lommer M."/>
            <person name="Specht M."/>
            <person name="Roy A.S."/>
            <person name="Kraemer L."/>
            <person name="Andreson R."/>
            <person name="Gutowska M.A."/>
            <person name="Wolf J."/>
            <person name="Bergner S.V."/>
            <person name="Schilhabel M.B."/>
            <person name="Klostermeier U.C."/>
            <person name="Beiko R.G."/>
            <person name="Rosenstiel P."/>
            <person name="Hippler M."/>
            <person name="Laroche J."/>
        </authorList>
    </citation>
    <scope>NUCLEOTIDE SEQUENCE [LARGE SCALE GENOMIC DNA]</scope>
    <source>
        <strain evidence="1 2">CCMP1005</strain>
    </source>
</reference>
<keyword evidence="2" id="KW-1185">Reference proteome</keyword>
<evidence type="ECO:0000313" key="2">
    <source>
        <dbReference type="Proteomes" id="UP000266841"/>
    </source>
</evidence>
<comment type="caution">
    <text evidence="1">The sequence shown here is derived from an EMBL/GenBank/DDBJ whole genome shotgun (WGS) entry which is preliminary data.</text>
</comment>
<dbReference type="AlphaFoldDB" id="K0QZC9"/>
<accession>K0QZC9</accession>
<gene>
    <name evidence="1" type="ORF">THAOC_36965</name>
</gene>
<evidence type="ECO:0000313" key="1">
    <source>
        <dbReference type="EMBL" id="EJK44490.1"/>
    </source>
</evidence>
<dbReference type="Proteomes" id="UP000266841">
    <property type="component" value="Unassembled WGS sequence"/>
</dbReference>
<name>K0QZC9_THAOC</name>
<feature type="non-terminal residue" evidence="1">
    <location>
        <position position="34"/>
    </location>
</feature>